<organism evidence="2 3">
    <name type="scientific">Ensete ventricosum</name>
    <name type="common">Abyssinian banana</name>
    <name type="synonym">Musa ensete</name>
    <dbReference type="NCBI Taxonomy" id="4639"/>
    <lineage>
        <taxon>Eukaryota</taxon>
        <taxon>Viridiplantae</taxon>
        <taxon>Streptophyta</taxon>
        <taxon>Embryophyta</taxon>
        <taxon>Tracheophyta</taxon>
        <taxon>Spermatophyta</taxon>
        <taxon>Magnoliopsida</taxon>
        <taxon>Liliopsida</taxon>
        <taxon>Zingiberales</taxon>
        <taxon>Musaceae</taxon>
        <taxon>Ensete</taxon>
    </lineage>
</organism>
<protein>
    <submittedName>
        <fullName evidence="2">Uncharacterized protein</fullName>
    </submittedName>
</protein>
<reference evidence="2 3" key="1">
    <citation type="submission" date="2022-12" db="EMBL/GenBank/DDBJ databases">
        <title>Chromosome-scale assembly of the Ensete ventricosum genome.</title>
        <authorList>
            <person name="Dussert Y."/>
            <person name="Stocks J."/>
            <person name="Wendawek A."/>
            <person name="Woldeyes F."/>
            <person name="Nichols R.A."/>
            <person name="Borrell J.S."/>
        </authorList>
    </citation>
    <scope>NUCLEOTIDE SEQUENCE [LARGE SCALE GENOMIC DNA]</scope>
    <source>
        <strain evidence="3">cv. Maze</strain>
        <tissue evidence="2">Seeds</tissue>
    </source>
</reference>
<dbReference type="AlphaFoldDB" id="A0AAV8Q378"/>
<feature type="compositionally biased region" description="Polar residues" evidence="1">
    <location>
        <begin position="1"/>
        <end position="11"/>
    </location>
</feature>
<keyword evidence="3" id="KW-1185">Reference proteome</keyword>
<evidence type="ECO:0000313" key="2">
    <source>
        <dbReference type="EMBL" id="KAJ8460949.1"/>
    </source>
</evidence>
<comment type="caution">
    <text evidence="2">The sequence shown here is derived from an EMBL/GenBank/DDBJ whole genome shotgun (WGS) entry which is preliminary data.</text>
</comment>
<feature type="region of interest" description="Disordered" evidence="1">
    <location>
        <begin position="1"/>
        <end position="20"/>
    </location>
</feature>
<dbReference type="EMBL" id="JAQQAF010000009">
    <property type="protein sequence ID" value="KAJ8460949.1"/>
    <property type="molecule type" value="Genomic_DNA"/>
</dbReference>
<dbReference type="Proteomes" id="UP001222027">
    <property type="component" value="Unassembled WGS sequence"/>
</dbReference>
<proteinExistence type="predicted"/>
<sequence length="134" mass="14726">MAIGADNSSPTAEKAQAKATSFTLSLKRKPYGHEILGACLLGPLQPTLPHEAENKRKRDPEMNNVKQMVRKFAPLASPSKSRTGKMKQLQFMVVSGQAYPNRRVPYVGDGGNNCWLLLSEKEVINSPLVSWTSS</sequence>
<name>A0AAV8Q378_ENSVE</name>
<gene>
    <name evidence="2" type="ORF">OPV22_033875</name>
</gene>
<accession>A0AAV8Q378</accession>
<evidence type="ECO:0000256" key="1">
    <source>
        <dbReference type="SAM" id="MobiDB-lite"/>
    </source>
</evidence>
<evidence type="ECO:0000313" key="3">
    <source>
        <dbReference type="Proteomes" id="UP001222027"/>
    </source>
</evidence>